<dbReference type="SFLD" id="SFLDS00003">
    <property type="entry name" value="Haloacid_Dehalogenase"/>
    <property type="match status" value="1"/>
</dbReference>
<dbReference type="NCBIfam" id="TIGR01484">
    <property type="entry name" value="HAD-SF-IIB"/>
    <property type="match status" value="1"/>
</dbReference>
<dbReference type="InterPro" id="IPR006379">
    <property type="entry name" value="HAD-SF_hydro_IIB"/>
</dbReference>
<evidence type="ECO:0000313" key="1">
    <source>
        <dbReference type="EMBL" id="QDY87222.1"/>
    </source>
</evidence>
<name>A0A5B8J800_9MOLU</name>
<dbReference type="InterPro" id="IPR023214">
    <property type="entry name" value="HAD_sf"/>
</dbReference>
<keyword evidence="1" id="KW-0378">Hydrolase</keyword>
<keyword evidence="2" id="KW-1185">Reference proteome</keyword>
<dbReference type="Gene3D" id="3.40.50.1000">
    <property type="entry name" value="HAD superfamily/HAD-like"/>
    <property type="match status" value="1"/>
</dbReference>
<dbReference type="AlphaFoldDB" id="A0A5B8J800"/>
<dbReference type="GO" id="GO:0016791">
    <property type="term" value="F:phosphatase activity"/>
    <property type="evidence" value="ECO:0007669"/>
    <property type="project" value="TreeGrafter"/>
</dbReference>
<proteinExistence type="predicted"/>
<dbReference type="GO" id="GO:0005829">
    <property type="term" value="C:cytosol"/>
    <property type="evidence" value="ECO:0007669"/>
    <property type="project" value="TreeGrafter"/>
</dbReference>
<organism evidence="1 2">
    <name type="scientific">Mycoplasma anserisalpingitidis</name>
    <dbReference type="NCBI Taxonomy" id="519450"/>
    <lineage>
        <taxon>Bacteria</taxon>
        <taxon>Bacillati</taxon>
        <taxon>Mycoplasmatota</taxon>
        <taxon>Mollicutes</taxon>
        <taxon>Mycoplasmataceae</taxon>
        <taxon>Mycoplasma</taxon>
    </lineage>
</organism>
<dbReference type="EMBL" id="CP042295">
    <property type="protein sequence ID" value="QDY87222.1"/>
    <property type="molecule type" value="Genomic_DNA"/>
</dbReference>
<dbReference type="KEGG" id="mans:FRW55_03620"/>
<dbReference type="NCBIfam" id="TIGR00099">
    <property type="entry name" value="Cof-subfamily"/>
    <property type="match status" value="1"/>
</dbReference>
<dbReference type="Pfam" id="PF08282">
    <property type="entry name" value="Hydrolase_3"/>
    <property type="match status" value="1"/>
</dbReference>
<dbReference type="SFLD" id="SFLDG01140">
    <property type="entry name" value="C2.B:_Phosphomannomutase_and_P"/>
    <property type="match status" value="1"/>
</dbReference>
<dbReference type="Proteomes" id="UP000318927">
    <property type="component" value="Chromosome"/>
</dbReference>
<accession>A0A5B8J800</accession>
<dbReference type="PANTHER" id="PTHR10000">
    <property type="entry name" value="PHOSPHOSERINE PHOSPHATASE"/>
    <property type="match status" value="1"/>
</dbReference>
<evidence type="ECO:0000313" key="2">
    <source>
        <dbReference type="Proteomes" id="UP000318927"/>
    </source>
</evidence>
<dbReference type="InterPro" id="IPR000150">
    <property type="entry name" value="Cof"/>
</dbReference>
<dbReference type="PANTHER" id="PTHR10000:SF8">
    <property type="entry name" value="HAD SUPERFAMILY HYDROLASE-LIKE, TYPE 3"/>
    <property type="match status" value="1"/>
</dbReference>
<reference evidence="1 2" key="1">
    <citation type="journal article" date="2019" name="Microbiol. Resour. Announc.">
        <title>Complete Genome Sequences of Three Mycoplasma anserisalpingitis (Mycoplasma sp. 1220) Strains.</title>
        <authorList>
            <person name="Grozner D."/>
            <person name="Forro B."/>
            <person name="Kovacs A.B."/>
            <person name="Marton S."/>
            <person name="Banyai K."/>
            <person name="Kreizinger Z."/>
            <person name="Sulyok K.M."/>
            <person name="Gyuranecz M."/>
        </authorList>
    </citation>
    <scope>NUCLEOTIDE SEQUENCE [LARGE SCALE GENOMIC DNA]</scope>
    <source>
        <strain evidence="1 2">ATCC:BAA-2147</strain>
    </source>
</reference>
<gene>
    <name evidence="1" type="ORF">FRW55_03620</name>
</gene>
<sequence>MPVVRRKKKGLANKVLAFDLDGTILRKDNTLHPETEKMLMEAKRFGSTNVIATGRGLLKVIPLINNGVLKYIDYLVCSNGALTFDLKKNETTILGSIGMDAFEAMLQKAKEEELIFSVDTDAFNGTIIFSNDGSELPSWLENETMDLAILNRFTEEQVRVALEEENASITQVAIRSPRNKAEKNTKEMQRILGDKYQVVLTNSVYTDVNKKGISKFQGLLYLCQQLNLKIEDVIAFGDSGNDTEMLTKCGIGIAMGNATKDAKQAADFVIGDHEDDAIGEAINYLIWNGVPVEVE</sequence>
<dbReference type="SUPFAM" id="SSF56784">
    <property type="entry name" value="HAD-like"/>
    <property type="match status" value="1"/>
</dbReference>
<dbReference type="Gene3D" id="3.30.1240.10">
    <property type="match status" value="1"/>
</dbReference>
<dbReference type="InterPro" id="IPR036412">
    <property type="entry name" value="HAD-like_sf"/>
</dbReference>
<protein>
    <submittedName>
        <fullName evidence="1">HAD family hydrolase</fullName>
    </submittedName>
</protein>
<dbReference type="RefSeq" id="WP_146368768.1">
    <property type="nucleotide sequence ID" value="NZ_CP042295.1"/>
</dbReference>
<dbReference type="GO" id="GO:0000287">
    <property type="term" value="F:magnesium ion binding"/>
    <property type="evidence" value="ECO:0007669"/>
    <property type="project" value="TreeGrafter"/>
</dbReference>
<dbReference type="OrthoDB" id="384659at2"/>